<dbReference type="Proteomes" id="UP000325141">
    <property type="component" value="Unassembled WGS sequence"/>
</dbReference>
<dbReference type="GO" id="GO:0016747">
    <property type="term" value="F:acyltransferase activity, transferring groups other than amino-acyl groups"/>
    <property type="evidence" value="ECO:0007669"/>
    <property type="project" value="InterPro"/>
</dbReference>
<dbReference type="AlphaFoldDB" id="A0A5M6CIG0"/>
<accession>A0A5M6CIG0</accession>
<reference evidence="2 3" key="1">
    <citation type="submission" date="2019-09" db="EMBL/GenBank/DDBJ databases">
        <title>Genome sequence and assembly of Flavobacterium sp.</title>
        <authorList>
            <person name="Chhetri G."/>
        </authorList>
    </citation>
    <scope>NUCLEOTIDE SEQUENCE [LARGE SCALE GENOMIC DNA]</scope>
    <source>
        <strain evidence="2 3">SNL9</strain>
    </source>
</reference>
<evidence type="ECO:0000259" key="1">
    <source>
        <dbReference type="Pfam" id="PF13302"/>
    </source>
</evidence>
<gene>
    <name evidence="2" type="ORF">F0460_08940</name>
</gene>
<dbReference type="InterPro" id="IPR000182">
    <property type="entry name" value="GNAT_dom"/>
</dbReference>
<dbReference type="RefSeq" id="WP_150012390.1">
    <property type="nucleotide sequence ID" value="NZ_VWSG01000006.1"/>
</dbReference>
<dbReference type="Pfam" id="PF13302">
    <property type="entry name" value="Acetyltransf_3"/>
    <property type="match status" value="1"/>
</dbReference>
<dbReference type="PANTHER" id="PTHR43610">
    <property type="entry name" value="BLL6696 PROTEIN"/>
    <property type="match status" value="1"/>
</dbReference>
<dbReference type="Gene3D" id="3.40.630.30">
    <property type="match status" value="1"/>
</dbReference>
<dbReference type="SUPFAM" id="SSF55729">
    <property type="entry name" value="Acyl-CoA N-acyltransferases (Nat)"/>
    <property type="match status" value="1"/>
</dbReference>
<keyword evidence="2" id="KW-0808">Transferase</keyword>
<proteinExistence type="predicted"/>
<dbReference type="PANTHER" id="PTHR43610:SF1">
    <property type="entry name" value="N-ACETYLTRANSFERASE DOMAIN-CONTAINING PROTEIN"/>
    <property type="match status" value="1"/>
</dbReference>
<feature type="domain" description="N-acetyltransferase" evidence="1">
    <location>
        <begin position="18"/>
        <end position="156"/>
    </location>
</feature>
<organism evidence="2 3">
    <name type="scientific">Paenimyroides baculatum</name>
    <dbReference type="NCBI Taxonomy" id="2608000"/>
    <lineage>
        <taxon>Bacteria</taxon>
        <taxon>Pseudomonadati</taxon>
        <taxon>Bacteroidota</taxon>
        <taxon>Flavobacteriia</taxon>
        <taxon>Flavobacteriales</taxon>
        <taxon>Flavobacteriaceae</taxon>
        <taxon>Paenimyroides</taxon>
    </lineage>
</organism>
<name>A0A5M6CIG0_9FLAO</name>
<evidence type="ECO:0000313" key="3">
    <source>
        <dbReference type="Proteomes" id="UP000325141"/>
    </source>
</evidence>
<comment type="caution">
    <text evidence="2">The sequence shown here is derived from an EMBL/GenBank/DDBJ whole genome shotgun (WGS) entry which is preliminary data.</text>
</comment>
<dbReference type="EMBL" id="VWSG01000006">
    <property type="protein sequence ID" value="KAA5534230.1"/>
    <property type="molecule type" value="Genomic_DNA"/>
</dbReference>
<sequence>MINFDFNEDYILENDFVMLEPLSAKHYEELLEYTLNEPEIWEYSMVKCDTPENLNKYIGIAIQKRIDQKEYTFAVFDKKKQKFVGATRYCDIFLDSNRLQMGYTWYGKEHQGTGVNKHCKWLLLEFAFEKMQMVRVEFRAYTENLRSINALLSIGCSVDGVLRSNAICPKTGVRRDTMVLSILNNEWNETVKQMLSGKINPTNTI</sequence>
<evidence type="ECO:0000313" key="2">
    <source>
        <dbReference type="EMBL" id="KAA5534230.1"/>
    </source>
</evidence>
<protein>
    <submittedName>
        <fullName evidence="2">GNAT family N-acetyltransferase</fullName>
    </submittedName>
</protein>
<dbReference type="InterPro" id="IPR016181">
    <property type="entry name" value="Acyl_CoA_acyltransferase"/>
</dbReference>
<keyword evidence="3" id="KW-1185">Reference proteome</keyword>